<dbReference type="Pfam" id="PF08478">
    <property type="entry name" value="POTRA_1"/>
    <property type="match status" value="1"/>
</dbReference>
<protein>
    <recommendedName>
        <fullName evidence="9">Cell division protein FtsQ</fullName>
    </recommendedName>
</protein>
<comment type="similarity">
    <text evidence="9">Belongs to the FtsQ/DivIB family. FtsQ subfamily.</text>
</comment>
<evidence type="ECO:0000256" key="6">
    <source>
        <dbReference type="ARBA" id="ARBA00022989"/>
    </source>
</evidence>
<proteinExistence type="inferred from homology"/>
<keyword evidence="12" id="KW-1185">Reference proteome</keyword>
<dbReference type="Gene3D" id="3.10.20.310">
    <property type="entry name" value="membrane protein fhac"/>
    <property type="match status" value="1"/>
</dbReference>
<keyword evidence="8 9" id="KW-0131">Cell cycle</keyword>
<name>A0A4Q9VRX9_9HYPH</name>
<dbReference type="PANTHER" id="PTHR35851:SF1">
    <property type="entry name" value="CELL DIVISION PROTEIN FTSQ"/>
    <property type="match status" value="1"/>
</dbReference>
<keyword evidence="7 9" id="KW-0472">Membrane</keyword>
<dbReference type="GO" id="GO:0005886">
    <property type="term" value="C:plasma membrane"/>
    <property type="evidence" value="ECO:0007669"/>
    <property type="project" value="UniProtKB-SubCell"/>
</dbReference>
<dbReference type="PROSITE" id="PS51779">
    <property type="entry name" value="POTRA"/>
    <property type="match status" value="1"/>
</dbReference>
<evidence type="ECO:0000256" key="1">
    <source>
        <dbReference type="ARBA" id="ARBA00004370"/>
    </source>
</evidence>
<dbReference type="OrthoDB" id="9783091at2"/>
<evidence type="ECO:0000256" key="8">
    <source>
        <dbReference type="ARBA" id="ARBA00023306"/>
    </source>
</evidence>
<evidence type="ECO:0000313" key="11">
    <source>
        <dbReference type="EMBL" id="TBW38704.1"/>
    </source>
</evidence>
<dbReference type="InterPro" id="IPR013685">
    <property type="entry name" value="POTRA_FtsQ_type"/>
</dbReference>
<gene>
    <name evidence="9" type="primary">ftsQ</name>
    <name evidence="11" type="ORF">EYW49_08380</name>
</gene>
<comment type="caution">
    <text evidence="11">The sequence shown here is derived from an EMBL/GenBank/DDBJ whole genome shotgun (WGS) entry which is preliminary data.</text>
</comment>
<dbReference type="Gene3D" id="3.40.50.11690">
    <property type="entry name" value="Cell division protein FtsQ/DivIB"/>
    <property type="match status" value="1"/>
</dbReference>
<accession>A0A4Q9VRX9</accession>
<comment type="subcellular location">
    <subcellularLocation>
        <location evidence="9">Cell inner membrane</location>
        <topology evidence="9">Single-pass type II membrane protein</topology>
    </subcellularLocation>
    <subcellularLocation>
        <location evidence="1">Membrane</location>
    </subcellularLocation>
    <text evidence="9">Localizes to the division septum.</text>
</comment>
<dbReference type="Proteomes" id="UP000292781">
    <property type="component" value="Unassembled WGS sequence"/>
</dbReference>
<organism evidence="11 12">
    <name type="scientific">Siculibacillus lacustris</name>
    <dbReference type="NCBI Taxonomy" id="1549641"/>
    <lineage>
        <taxon>Bacteria</taxon>
        <taxon>Pseudomonadati</taxon>
        <taxon>Pseudomonadota</taxon>
        <taxon>Alphaproteobacteria</taxon>
        <taxon>Hyphomicrobiales</taxon>
        <taxon>Ancalomicrobiaceae</taxon>
        <taxon>Siculibacillus</taxon>
    </lineage>
</organism>
<dbReference type="Pfam" id="PF03799">
    <property type="entry name" value="FtsQ_DivIB_C"/>
    <property type="match status" value="1"/>
</dbReference>
<evidence type="ECO:0000256" key="3">
    <source>
        <dbReference type="ARBA" id="ARBA00022519"/>
    </source>
</evidence>
<evidence type="ECO:0000256" key="7">
    <source>
        <dbReference type="ARBA" id="ARBA00023136"/>
    </source>
</evidence>
<feature type="domain" description="POTRA" evidence="10">
    <location>
        <begin position="95"/>
        <end position="163"/>
    </location>
</feature>
<evidence type="ECO:0000259" key="10">
    <source>
        <dbReference type="PROSITE" id="PS51779"/>
    </source>
</evidence>
<keyword evidence="4 9" id="KW-0132">Cell division</keyword>
<dbReference type="GO" id="GO:0090529">
    <property type="term" value="P:cell septum assembly"/>
    <property type="evidence" value="ECO:0007669"/>
    <property type="project" value="InterPro"/>
</dbReference>
<reference evidence="11 12" key="1">
    <citation type="submission" date="2019-02" db="EMBL/GenBank/DDBJ databases">
        <title>Siculibacillus lacustris gen. nov., sp. nov., a new rosette-forming bacterium isolated from a freshwater crater lake (Lake St. Ana, Romania).</title>
        <authorList>
            <person name="Felfoldi T."/>
            <person name="Marton Z."/>
            <person name="Szabo A."/>
            <person name="Mentes A."/>
            <person name="Boka K."/>
            <person name="Marialigeti K."/>
            <person name="Mathe I."/>
            <person name="Koncz M."/>
            <person name="Schumann P."/>
            <person name="Toth E."/>
        </authorList>
    </citation>
    <scope>NUCLEOTIDE SEQUENCE [LARGE SCALE GENOMIC DNA]</scope>
    <source>
        <strain evidence="11 12">SA-279</strain>
    </source>
</reference>
<dbReference type="InterPro" id="IPR026579">
    <property type="entry name" value="FtsQ"/>
</dbReference>
<dbReference type="EMBL" id="SJFN01000010">
    <property type="protein sequence ID" value="TBW38704.1"/>
    <property type="molecule type" value="Genomic_DNA"/>
</dbReference>
<comment type="function">
    <text evidence="9">Essential cell division protein.</text>
</comment>
<dbReference type="AlphaFoldDB" id="A0A4Q9VRX9"/>
<dbReference type="InterPro" id="IPR005548">
    <property type="entry name" value="Cell_div_FtsQ/DivIB_C"/>
</dbReference>
<dbReference type="GO" id="GO:0032153">
    <property type="term" value="C:cell division site"/>
    <property type="evidence" value="ECO:0007669"/>
    <property type="project" value="UniProtKB-UniRule"/>
</dbReference>
<evidence type="ECO:0000256" key="9">
    <source>
        <dbReference type="HAMAP-Rule" id="MF_00911"/>
    </source>
</evidence>
<evidence type="ECO:0000313" key="12">
    <source>
        <dbReference type="Proteomes" id="UP000292781"/>
    </source>
</evidence>
<evidence type="ECO:0000256" key="5">
    <source>
        <dbReference type="ARBA" id="ARBA00022692"/>
    </source>
</evidence>
<dbReference type="InterPro" id="IPR034746">
    <property type="entry name" value="POTRA"/>
</dbReference>
<dbReference type="GO" id="GO:0043093">
    <property type="term" value="P:FtsZ-dependent cytokinesis"/>
    <property type="evidence" value="ECO:0007669"/>
    <property type="project" value="UniProtKB-UniRule"/>
</dbReference>
<keyword evidence="6 9" id="KW-1133">Transmembrane helix</keyword>
<keyword evidence="2 9" id="KW-1003">Cell membrane</keyword>
<evidence type="ECO:0000256" key="2">
    <source>
        <dbReference type="ARBA" id="ARBA00022475"/>
    </source>
</evidence>
<dbReference type="HAMAP" id="MF_00911">
    <property type="entry name" value="FtsQ_subfam"/>
    <property type="match status" value="1"/>
</dbReference>
<evidence type="ECO:0000256" key="4">
    <source>
        <dbReference type="ARBA" id="ARBA00022618"/>
    </source>
</evidence>
<sequence>MVGGGRELQSMTGRRYVSRTQVSQDLPQDAGFRWRRWVRTFRRWSERGDAVLGSLKPMTGTFAALAFLGAWGGYGLVLSGEWRPTVDALASGLGFAITSIEIRGLSEADSTEISDRIDAARTGSLAMLDAEQARQRIAEIPWVADVTVKKLYPNRVVVDLTERLPFALWQDDGRVKVVDRSGAVMADVIQTRHAGLPLVVGAGANARVQEAVALMNAAPSLRPKIRAAVLVAERRWNLMTVDGIEILLPEEDPQGALARVADLQQSKKLLERDLVAVDLRVSDRLFVRLSDAAAEIRREQMRVKSGAKKKGADT</sequence>
<keyword evidence="5 9" id="KW-0812">Transmembrane</keyword>
<keyword evidence="3 9" id="KW-0997">Cell inner membrane</keyword>
<dbReference type="PANTHER" id="PTHR35851">
    <property type="entry name" value="CELL DIVISION PROTEIN FTSQ"/>
    <property type="match status" value="1"/>
</dbReference>
<dbReference type="InterPro" id="IPR045335">
    <property type="entry name" value="FtsQ_C_sf"/>
</dbReference>